<dbReference type="SMART" id="SM00487">
    <property type="entry name" value="DEXDc"/>
    <property type="match status" value="1"/>
</dbReference>
<comment type="domain">
    <text evidence="7">The Q motif is unique to and characteristic of the DEAD box family of RNA helicases and controls ATP binding and hydrolysis.</text>
</comment>
<dbReference type="RefSeq" id="XP_070867707.1">
    <property type="nucleotide sequence ID" value="XM_071010250.1"/>
</dbReference>
<evidence type="ECO:0000259" key="10">
    <source>
        <dbReference type="PROSITE" id="PS51194"/>
    </source>
</evidence>
<comment type="similarity">
    <text evidence="6">Belongs to the DEAD box helicase family.</text>
</comment>
<keyword evidence="12" id="KW-1185">Reference proteome</keyword>
<comment type="catalytic activity">
    <reaction evidence="7">
        <text>ATP + H2O = ADP + phosphate + H(+)</text>
        <dbReference type="Rhea" id="RHEA:13065"/>
        <dbReference type="ChEBI" id="CHEBI:15377"/>
        <dbReference type="ChEBI" id="CHEBI:15378"/>
        <dbReference type="ChEBI" id="CHEBI:30616"/>
        <dbReference type="ChEBI" id="CHEBI:43474"/>
        <dbReference type="ChEBI" id="CHEBI:456216"/>
        <dbReference type="EC" id="3.6.4.13"/>
    </reaction>
</comment>
<keyword evidence="2 6" id="KW-0378">Hydrolase</keyword>
<feature type="domain" description="Helicase ATP-binding" evidence="9">
    <location>
        <begin position="99"/>
        <end position="282"/>
    </location>
</feature>
<dbReference type="InterPro" id="IPR011545">
    <property type="entry name" value="DEAD/DEAH_box_helicase_dom"/>
</dbReference>
<protein>
    <recommendedName>
        <fullName evidence="7">ATP-dependent RNA helicase</fullName>
        <ecNumber evidence="7">3.6.4.13</ecNumber>
    </recommendedName>
</protein>
<dbReference type="PROSITE" id="PS00039">
    <property type="entry name" value="DEAD_ATP_HELICASE"/>
    <property type="match status" value="1"/>
</dbReference>
<dbReference type="GeneID" id="98124894"/>
<keyword evidence="4 6" id="KW-0067">ATP-binding</keyword>
<keyword evidence="5 7" id="KW-0694">RNA-binding</keyword>
<evidence type="ECO:0000313" key="12">
    <source>
        <dbReference type="Proteomes" id="UP001600064"/>
    </source>
</evidence>
<dbReference type="PROSITE" id="PS51192">
    <property type="entry name" value="HELICASE_ATP_BIND_1"/>
    <property type="match status" value="1"/>
</dbReference>
<feature type="region of interest" description="Disordered" evidence="8">
    <location>
        <begin position="556"/>
        <end position="657"/>
    </location>
</feature>
<dbReference type="InterPro" id="IPR027417">
    <property type="entry name" value="P-loop_NTPase"/>
</dbReference>
<dbReference type="Pfam" id="PF00270">
    <property type="entry name" value="DEAD"/>
    <property type="match status" value="1"/>
</dbReference>
<evidence type="ECO:0000259" key="9">
    <source>
        <dbReference type="PROSITE" id="PS51192"/>
    </source>
</evidence>
<comment type="function">
    <text evidence="7">RNA helicase.</text>
</comment>
<keyword evidence="3 6" id="KW-0347">Helicase</keyword>
<sequence length="657" mass="69666">MSAWVPIVRRVHPASILTPFGISGTLSRSQFRLRRLTNLPATSSIATLTPLTKTAAMTGESNAERVPYAQLNGRLKPQLLQALQAHGFTHMTPVQEKVLHLPTFTQDCLVQAKTGTGKTLAFLLPALQNLLGIKDLDRSSVGLLVLAPTRELAQQIRDECDKLTSACRPPLECHIAVGGSNRKSHLTRFLHGNPAVLVATPGRLIDYLGEPAARDKLTKIRCLVLDEADRMLDAGFAPALRQILQQIPPKAQAGWQGMCFSATVPPEIQQMLPLVLSKDHVRLSTIDENEAPTIDTVPQCVYPVASVADVLPTLHSVLSCARADNPALKAVIFCPTARHAGLLYHVFGHTGGAAPPKLPVFQMQSRMSQAQRNRTVEEFKNTDRGLLFASDVVGRGMDFPDVNLVVQIGVPAEKDQYVHRVGRTGRAGKVGEAVMILAPEEMWFVETNPDFPIRNAGPFNHPKASTWPSESIIQSALARVPAQAKEQAYIGNLGFIKSLMKRYRLDPPGVVALANRFAAAFGCDGIPVLSPMLVGKMGLKNVPGLVVEGKGLIGGGGRQGGGGAPSAARGGSNSGPGGRGGAHPVAGRGPRDQASAPTPDGSGETRAGGRGGFRRRGKGRGGVAGGAGPGPNPGAGRSTRDDGMARRQARVGLEVQA</sequence>
<dbReference type="EMBL" id="JAZGUE010000003">
    <property type="protein sequence ID" value="KAL2268983.1"/>
    <property type="molecule type" value="Genomic_DNA"/>
</dbReference>
<proteinExistence type="inferred from homology"/>
<feature type="compositionally biased region" description="Gly residues" evidence="8">
    <location>
        <begin position="620"/>
        <end position="629"/>
    </location>
</feature>
<dbReference type="InterPro" id="IPR014001">
    <property type="entry name" value="Helicase_ATP-bd"/>
</dbReference>
<feature type="domain" description="Helicase C-terminal" evidence="10">
    <location>
        <begin position="313"/>
        <end position="469"/>
    </location>
</feature>
<accession>A0ABR4DF47</accession>
<dbReference type="SUPFAM" id="SSF52540">
    <property type="entry name" value="P-loop containing nucleoside triphosphate hydrolases"/>
    <property type="match status" value="2"/>
</dbReference>
<reference evidence="11 12" key="1">
    <citation type="journal article" date="2024" name="Commun. Biol.">
        <title>Comparative genomic analysis of thermophilic fungi reveals convergent evolutionary adaptations and gene losses.</title>
        <authorList>
            <person name="Steindorff A.S."/>
            <person name="Aguilar-Pontes M.V."/>
            <person name="Robinson A.J."/>
            <person name="Andreopoulos B."/>
            <person name="LaButti K."/>
            <person name="Kuo A."/>
            <person name="Mondo S."/>
            <person name="Riley R."/>
            <person name="Otillar R."/>
            <person name="Haridas S."/>
            <person name="Lipzen A."/>
            <person name="Grimwood J."/>
            <person name="Schmutz J."/>
            <person name="Clum A."/>
            <person name="Reid I.D."/>
            <person name="Moisan M.C."/>
            <person name="Butler G."/>
            <person name="Nguyen T.T.M."/>
            <person name="Dewar K."/>
            <person name="Conant G."/>
            <person name="Drula E."/>
            <person name="Henrissat B."/>
            <person name="Hansel C."/>
            <person name="Singer S."/>
            <person name="Hutchinson M.I."/>
            <person name="de Vries R.P."/>
            <person name="Natvig D.O."/>
            <person name="Powell A.J."/>
            <person name="Tsang A."/>
            <person name="Grigoriev I.V."/>
        </authorList>
    </citation>
    <scope>NUCLEOTIDE SEQUENCE [LARGE SCALE GENOMIC DNA]</scope>
    <source>
        <strain evidence="11 12">ATCC 22073</strain>
    </source>
</reference>
<dbReference type="InterPro" id="IPR001650">
    <property type="entry name" value="Helicase_C-like"/>
</dbReference>
<evidence type="ECO:0000256" key="5">
    <source>
        <dbReference type="ARBA" id="ARBA00022884"/>
    </source>
</evidence>
<dbReference type="EC" id="3.6.4.13" evidence="7"/>
<dbReference type="PROSITE" id="PS51194">
    <property type="entry name" value="HELICASE_CTER"/>
    <property type="match status" value="1"/>
</dbReference>
<dbReference type="Gene3D" id="3.40.50.300">
    <property type="entry name" value="P-loop containing nucleotide triphosphate hydrolases"/>
    <property type="match status" value="2"/>
</dbReference>
<dbReference type="InterPro" id="IPR000629">
    <property type="entry name" value="RNA-helicase_DEAD-box_CS"/>
</dbReference>
<evidence type="ECO:0000256" key="7">
    <source>
        <dbReference type="RuleBase" id="RU365068"/>
    </source>
</evidence>
<dbReference type="CDD" id="cd17964">
    <property type="entry name" value="DEADc_MSS116"/>
    <property type="match status" value="1"/>
</dbReference>
<dbReference type="CDD" id="cd18787">
    <property type="entry name" value="SF2_C_DEAD"/>
    <property type="match status" value="1"/>
</dbReference>
<evidence type="ECO:0000256" key="8">
    <source>
        <dbReference type="SAM" id="MobiDB-lite"/>
    </source>
</evidence>
<comment type="caution">
    <text evidence="11">The sequence shown here is derived from an EMBL/GenBank/DDBJ whole genome shotgun (WGS) entry which is preliminary data.</text>
</comment>
<keyword evidence="1 6" id="KW-0547">Nucleotide-binding</keyword>
<gene>
    <name evidence="11" type="ORF">VTJ83DRAFT_3829</name>
</gene>
<dbReference type="Proteomes" id="UP001600064">
    <property type="component" value="Unassembled WGS sequence"/>
</dbReference>
<dbReference type="PANTHER" id="PTHR24031">
    <property type="entry name" value="RNA HELICASE"/>
    <property type="match status" value="1"/>
</dbReference>
<evidence type="ECO:0000256" key="6">
    <source>
        <dbReference type="RuleBase" id="RU000492"/>
    </source>
</evidence>
<evidence type="ECO:0000256" key="4">
    <source>
        <dbReference type="ARBA" id="ARBA00022840"/>
    </source>
</evidence>
<dbReference type="Pfam" id="PF00271">
    <property type="entry name" value="Helicase_C"/>
    <property type="match status" value="1"/>
</dbReference>
<evidence type="ECO:0000313" key="11">
    <source>
        <dbReference type="EMBL" id="KAL2268983.1"/>
    </source>
</evidence>
<organism evidence="11 12">
    <name type="scientific">Remersonia thermophila</name>
    <dbReference type="NCBI Taxonomy" id="72144"/>
    <lineage>
        <taxon>Eukaryota</taxon>
        <taxon>Fungi</taxon>
        <taxon>Dikarya</taxon>
        <taxon>Ascomycota</taxon>
        <taxon>Pezizomycotina</taxon>
        <taxon>Sordariomycetes</taxon>
        <taxon>Sordariomycetidae</taxon>
        <taxon>Sordariales</taxon>
        <taxon>Sordariales incertae sedis</taxon>
        <taxon>Remersonia</taxon>
    </lineage>
</organism>
<evidence type="ECO:0000256" key="3">
    <source>
        <dbReference type="ARBA" id="ARBA00022806"/>
    </source>
</evidence>
<name>A0ABR4DF47_9PEZI</name>
<evidence type="ECO:0000256" key="2">
    <source>
        <dbReference type="ARBA" id="ARBA00022801"/>
    </source>
</evidence>
<dbReference type="SMART" id="SM00490">
    <property type="entry name" value="HELICc"/>
    <property type="match status" value="1"/>
</dbReference>
<feature type="compositionally biased region" description="Gly residues" evidence="8">
    <location>
        <begin position="572"/>
        <end position="581"/>
    </location>
</feature>
<evidence type="ECO:0000256" key="1">
    <source>
        <dbReference type="ARBA" id="ARBA00022741"/>
    </source>
</evidence>